<evidence type="ECO:0000313" key="3">
    <source>
        <dbReference type="EMBL" id="VDP77950.1"/>
    </source>
</evidence>
<evidence type="ECO:0000256" key="1">
    <source>
        <dbReference type="ARBA" id="ARBA00023157"/>
    </source>
</evidence>
<dbReference type="EMBL" id="UZAN01043286">
    <property type="protein sequence ID" value="VDP77950.1"/>
    <property type="molecule type" value="Genomic_DNA"/>
</dbReference>
<keyword evidence="2" id="KW-0812">Transmembrane</keyword>
<dbReference type="PANTHER" id="PTHR11388:SF142">
    <property type="entry name" value="SOLUTE CARRIER ORGANIC ANION TRANSPORTER FAMILY MEMBER 5A1"/>
    <property type="match status" value="1"/>
</dbReference>
<evidence type="ECO:0000313" key="4">
    <source>
        <dbReference type="Proteomes" id="UP000272942"/>
    </source>
</evidence>
<keyword evidence="2" id="KW-0472">Membrane</keyword>
<feature type="transmembrane region" description="Helical" evidence="2">
    <location>
        <begin position="27"/>
        <end position="51"/>
    </location>
</feature>
<dbReference type="GO" id="GO:0016323">
    <property type="term" value="C:basolateral plasma membrane"/>
    <property type="evidence" value="ECO:0007669"/>
    <property type="project" value="TreeGrafter"/>
</dbReference>
<keyword evidence="2" id="KW-1133">Transmembrane helix</keyword>
<protein>
    <submittedName>
        <fullName evidence="3">Uncharacterized protein</fullName>
    </submittedName>
</protein>
<keyword evidence="1" id="KW-1015">Disulfide bond</keyword>
<dbReference type="SUPFAM" id="SSF103473">
    <property type="entry name" value="MFS general substrate transporter"/>
    <property type="match status" value="1"/>
</dbReference>
<dbReference type="InterPro" id="IPR004156">
    <property type="entry name" value="OATP"/>
</dbReference>
<proteinExistence type="predicted"/>
<dbReference type="PANTHER" id="PTHR11388">
    <property type="entry name" value="ORGANIC ANION TRANSPORTER"/>
    <property type="match status" value="1"/>
</dbReference>
<dbReference type="OrthoDB" id="5062115at2759"/>
<accession>A0A3P8GI10</accession>
<dbReference type="InterPro" id="IPR036259">
    <property type="entry name" value="MFS_trans_sf"/>
</dbReference>
<sequence length="199" mass="22231">MPMVTQNNTQDLGRVVYGQCPLQCDTIVLFVIVLTTCLFLTGVIQNPLLMVTMRSVNHSERSFALGLQFVIIRLLANMPSPIVFGRVIDEACHYWRYESGRRGDCAFVDVRKLNLYMTGEWFPPILCLLVLIFAINLNRLRTLSDSHTLEITVNRDCVILTNFILVNTGSKIGVSSAYCPAPATGNLSETVQISCLLND</sequence>
<feature type="transmembrane region" description="Helical" evidence="2">
    <location>
        <begin position="63"/>
        <end position="84"/>
    </location>
</feature>
<reference evidence="3 4" key="1">
    <citation type="submission" date="2018-11" db="EMBL/GenBank/DDBJ databases">
        <authorList>
            <consortium name="Pathogen Informatics"/>
        </authorList>
    </citation>
    <scope>NUCLEOTIDE SEQUENCE [LARGE SCALE GENOMIC DNA]</scope>
    <source>
        <strain evidence="3 4">Egypt</strain>
    </source>
</reference>
<dbReference type="AlphaFoldDB" id="A0A3P8GI10"/>
<dbReference type="GO" id="GO:0015347">
    <property type="term" value="F:sodium-independent organic anion transmembrane transporter activity"/>
    <property type="evidence" value="ECO:0007669"/>
    <property type="project" value="TreeGrafter"/>
</dbReference>
<keyword evidence="4" id="KW-1185">Reference proteome</keyword>
<gene>
    <name evidence="3" type="ORF">ECPE_LOCUS6292</name>
</gene>
<organism evidence="3 4">
    <name type="scientific">Echinostoma caproni</name>
    <dbReference type="NCBI Taxonomy" id="27848"/>
    <lineage>
        <taxon>Eukaryota</taxon>
        <taxon>Metazoa</taxon>
        <taxon>Spiralia</taxon>
        <taxon>Lophotrochozoa</taxon>
        <taxon>Platyhelminthes</taxon>
        <taxon>Trematoda</taxon>
        <taxon>Digenea</taxon>
        <taxon>Plagiorchiida</taxon>
        <taxon>Echinostomata</taxon>
        <taxon>Echinostomatoidea</taxon>
        <taxon>Echinostomatidae</taxon>
        <taxon>Echinostoma</taxon>
    </lineage>
</organism>
<feature type="transmembrane region" description="Helical" evidence="2">
    <location>
        <begin position="121"/>
        <end position="137"/>
    </location>
</feature>
<dbReference type="GO" id="GO:0043252">
    <property type="term" value="P:sodium-independent organic anion transport"/>
    <property type="evidence" value="ECO:0007669"/>
    <property type="project" value="TreeGrafter"/>
</dbReference>
<name>A0A3P8GI10_9TREM</name>
<dbReference type="Pfam" id="PF03137">
    <property type="entry name" value="OATP"/>
    <property type="match status" value="1"/>
</dbReference>
<dbReference type="Proteomes" id="UP000272942">
    <property type="component" value="Unassembled WGS sequence"/>
</dbReference>
<evidence type="ECO:0000256" key="2">
    <source>
        <dbReference type="SAM" id="Phobius"/>
    </source>
</evidence>